<reference evidence="2 3" key="1">
    <citation type="submission" date="2024-08" db="EMBL/GenBank/DDBJ databases">
        <title>Whole-genome sequencing of halo(alkali)philic microorganisms from hypersaline lakes.</title>
        <authorList>
            <person name="Sorokin D.Y."/>
            <person name="Merkel A.Y."/>
            <person name="Messina E."/>
            <person name="Yakimov M."/>
        </authorList>
    </citation>
    <scope>NUCLEOTIDE SEQUENCE [LARGE SCALE GENOMIC DNA]</scope>
    <source>
        <strain evidence="2 3">Cl-TMA</strain>
    </source>
</reference>
<dbReference type="Gene3D" id="2.40.160.60">
    <property type="entry name" value="Outer membrane protein transport protein (OMPP1/FadL/TodX)"/>
    <property type="match status" value="1"/>
</dbReference>
<evidence type="ECO:0000256" key="1">
    <source>
        <dbReference type="SAM" id="SignalP"/>
    </source>
</evidence>
<accession>A0ABV4TSI5</accession>
<gene>
    <name evidence="2" type="ORF">ACERLL_05320</name>
</gene>
<organism evidence="2 3">
    <name type="scientific">Thiohalorhabdus methylotrophus</name>
    <dbReference type="NCBI Taxonomy" id="3242694"/>
    <lineage>
        <taxon>Bacteria</taxon>
        <taxon>Pseudomonadati</taxon>
        <taxon>Pseudomonadota</taxon>
        <taxon>Gammaproteobacteria</taxon>
        <taxon>Thiohalorhabdales</taxon>
        <taxon>Thiohalorhabdaceae</taxon>
        <taxon>Thiohalorhabdus</taxon>
    </lineage>
</organism>
<dbReference type="Proteomes" id="UP001575181">
    <property type="component" value="Unassembled WGS sequence"/>
</dbReference>
<sequence>MRKGKRHSLTGVLVLALSLAAGRGTATPFVNEPGARSAAMGGAFLAVADDASAVWHNPAGLVGREKAELAVDWSRGVGFGPKGKARSAGNGLLVGGSGSTQSMSSGLFYIRPYRVDYTLADAGRSGTASGKVSQTFDQLSVPYAVNLHSYGLKLGLTADITRVSVAGNDLAYRTAGNDLRTFPRSTTEKIGLAGSLGLLWDLYRGPMRERTVRLGGVLRTSATSRGRLHPSEKAVKEVLRNRPKSLGLGVAWEEYLSALRHFTASLQLDIHQWATNAAWGAKAGYRTLKAGVEYAHVKDFRATVPLELSYRAGVWRSRPFQGSSYPFWPTERGISLGFGVGERRDFQLDIGVRYSSYSGAGFGGDAFTFQTGFVRRY</sequence>
<evidence type="ECO:0008006" key="4">
    <source>
        <dbReference type="Google" id="ProtNLM"/>
    </source>
</evidence>
<evidence type="ECO:0000313" key="2">
    <source>
        <dbReference type="EMBL" id="MFA9460242.1"/>
    </source>
</evidence>
<dbReference type="SUPFAM" id="SSF56935">
    <property type="entry name" value="Porins"/>
    <property type="match status" value="1"/>
</dbReference>
<name>A0ABV4TSI5_9GAMM</name>
<proteinExistence type="predicted"/>
<feature type="signal peptide" evidence="1">
    <location>
        <begin position="1"/>
        <end position="26"/>
    </location>
</feature>
<keyword evidence="1" id="KW-0732">Signal</keyword>
<keyword evidence="3" id="KW-1185">Reference proteome</keyword>
<dbReference type="RefSeq" id="WP_373655026.1">
    <property type="nucleotide sequence ID" value="NZ_JBGUAW010000003.1"/>
</dbReference>
<protein>
    <recommendedName>
        <fullName evidence="4">Long-chain fatty acid transport protein</fullName>
    </recommendedName>
</protein>
<dbReference type="EMBL" id="JBGUAW010000003">
    <property type="protein sequence ID" value="MFA9460242.1"/>
    <property type="molecule type" value="Genomic_DNA"/>
</dbReference>
<evidence type="ECO:0000313" key="3">
    <source>
        <dbReference type="Proteomes" id="UP001575181"/>
    </source>
</evidence>
<comment type="caution">
    <text evidence="2">The sequence shown here is derived from an EMBL/GenBank/DDBJ whole genome shotgun (WGS) entry which is preliminary data.</text>
</comment>
<feature type="chain" id="PRO_5046436882" description="Long-chain fatty acid transport protein" evidence="1">
    <location>
        <begin position="27"/>
        <end position="377"/>
    </location>
</feature>